<dbReference type="PROSITE" id="PS50011">
    <property type="entry name" value="PROTEIN_KINASE_DOM"/>
    <property type="match status" value="1"/>
</dbReference>
<keyword evidence="9" id="KW-1185">Reference proteome</keyword>
<dbReference type="SMART" id="SM00028">
    <property type="entry name" value="TPR"/>
    <property type="match status" value="3"/>
</dbReference>
<keyword evidence="4 5" id="KW-0067">ATP-binding</keyword>
<dbReference type="Pfam" id="PF00069">
    <property type="entry name" value="Pkinase"/>
    <property type="match status" value="1"/>
</dbReference>
<dbReference type="PANTHER" id="PTHR43289:SF6">
    <property type="entry name" value="SERINE_THREONINE-PROTEIN KINASE NEKL-3"/>
    <property type="match status" value="1"/>
</dbReference>
<protein>
    <submittedName>
        <fullName evidence="8">Protein kinase</fullName>
    </submittedName>
</protein>
<dbReference type="InterPro" id="IPR000719">
    <property type="entry name" value="Prot_kinase_dom"/>
</dbReference>
<keyword evidence="1" id="KW-0808">Transferase</keyword>
<feature type="region of interest" description="Disordered" evidence="6">
    <location>
        <begin position="326"/>
        <end position="349"/>
    </location>
</feature>
<dbReference type="RefSeq" id="WP_271918740.1">
    <property type="nucleotide sequence ID" value="NZ_JAQNDO010000001.1"/>
</dbReference>
<dbReference type="SUPFAM" id="SSF48452">
    <property type="entry name" value="TPR-like"/>
    <property type="match status" value="1"/>
</dbReference>
<dbReference type="EMBL" id="JAQNDO010000001">
    <property type="protein sequence ID" value="MDC0743318.1"/>
    <property type="molecule type" value="Genomic_DNA"/>
</dbReference>
<dbReference type="PANTHER" id="PTHR43289">
    <property type="entry name" value="MITOGEN-ACTIVATED PROTEIN KINASE KINASE KINASE 20-RELATED"/>
    <property type="match status" value="1"/>
</dbReference>
<evidence type="ECO:0000256" key="6">
    <source>
        <dbReference type="SAM" id="MobiDB-lite"/>
    </source>
</evidence>
<evidence type="ECO:0000256" key="1">
    <source>
        <dbReference type="ARBA" id="ARBA00022679"/>
    </source>
</evidence>
<dbReference type="Gene3D" id="1.25.40.10">
    <property type="entry name" value="Tetratricopeptide repeat domain"/>
    <property type="match status" value="1"/>
</dbReference>
<dbReference type="InterPro" id="IPR008271">
    <property type="entry name" value="Ser/Thr_kinase_AS"/>
</dbReference>
<gene>
    <name evidence="8" type="ORF">POL67_18345</name>
</gene>
<dbReference type="GO" id="GO:0016301">
    <property type="term" value="F:kinase activity"/>
    <property type="evidence" value="ECO:0007669"/>
    <property type="project" value="UniProtKB-KW"/>
</dbReference>
<dbReference type="PRINTS" id="PR01217">
    <property type="entry name" value="PRICHEXTENSN"/>
</dbReference>
<evidence type="ECO:0000256" key="2">
    <source>
        <dbReference type="ARBA" id="ARBA00022741"/>
    </source>
</evidence>
<evidence type="ECO:0000313" key="9">
    <source>
        <dbReference type="Proteomes" id="UP001221411"/>
    </source>
</evidence>
<evidence type="ECO:0000313" key="8">
    <source>
        <dbReference type="EMBL" id="MDC0743318.1"/>
    </source>
</evidence>
<dbReference type="PROSITE" id="PS00107">
    <property type="entry name" value="PROTEIN_KINASE_ATP"/>
    <property type="match status" value="1"/>
</dbReference>
<evidence type="ECO:0000256" key="5">
    <source>
        <dbReference type="PROSITE-ProRule" id="PRU10141"/>
    </source>
</evidence>
<dbReference type="SMART" id="SM00220">
    <property type="entry name" value="S_TKc"/>
    <property type="match status" value="1"/>
</dbReference>
<organism evidence="8 9">
    <name type="scientific">Polyangium mundeleinium</name>
    <dbReference type="NCBI Taxonomy" id="2995306"/>
    <lineage>
        <taxon>Bacteria</taxon>
        <taxon>Pseudomonadati</taxon>
        <taxon>Myxococcota</taxon>
        <taxon>Polyangia</taxon>
        <taxon>Polyangiales</taxon>
        <taxon>Polyangiaceae</taxon>
        <taxon>Polyangium</taxon>
    </lineage>
</organism>
<name>A0ABT5ENA3_9BACT</name>
<feature type="region of interest" description="Disordered" evidence="6">
    <location>
        <begin position="367"/>
        <end position="459"/>
    </location>
</feature>
<feature type="compositionally biased region" description="Pro residues" evidence="6">
    <location>
        <begin position="544"/>
        <end position="569"/>
    </location>
</feature>
<dbReference type="InterPro" id="IPR019734">
    <property type="entry name" value="TPR_rpt"/>
</dbReference>
<reference evidence="8 9" key="1">
    <citation type="submission" date="2022-11" db="EMBL/GenBank/DDBJ databases">
        <title>Minimal conservation of predation-associated metabolite biosynthetic gene clusters underscores biosynthetic potential of Myxococcota including descriptions for ten novel species: Archangium lansinium sp. nov., Myxococcus landrumus sp. nov., Nannocystis bai.</title>
        <authorList>
            <person name="Ahearne A."/>
            <person name="Stevens C."/>
            <person name="Dowd S."/>
        </authorList>
    </citation>
    <scope>NUCLEOTIDE SEQUENCE [LARGE SCALE GENOMIC DNA]</scope>
    <source>
        <strain evidence="8 9">RJM3</strain>
    </source>
</reference>
<feature type="compositionally biased region" description="Low complexity" evidence="6">
    <location>
        <begin position="326"/>
        <end position="335"/>
    </location>
</feature>
<feature type="compositionally biased region" description="Low complexity" evidence="6">
    <location>
        <begin position="397"/>
        <end position="456"/>
    </location>
</feature>
<accession>A0ABT5ENA3</accession>
<sequence>MAEGTLAQPGDVIARRYRVESWLGQGNMAIVYQAKHVNTGKACALKLVHPHLVTRKEFVDLFVKEAQLGARIGENPHIVDVFDAGVDEARKVPYLAMELLQGDTLESYLKKHARLAPRLAHTVFEHLADALDQAHGAGVIHRDLKPGNLFLARDRKGQTLLKVMDFGIAKVLESHEQRTATQIGSPAYAAPEQLGATLRSLAATQGISISQTVQASTDVWALGLVAYEAFTGVQPGQYWGVDTYADLMICIALEEHPAATHRAGDYAKFLPRGFDKWFSRCIQRDATERWQSAGEAVRELVRLIDEWTSDPLTGDLKLAPFEAPVSSKSSKGVKPLPKPMPKPAVSGSLRPSVTGLPLKLQIPKAAPAVADPAKAGAPEPGKTGPVSRAMPTAPGIAPKTGPVAAAAPKTGPVAAAVPKTGPVVAKPTTTPTPAPVAATPAPAPVAATPAPAPVAASASEGPSLLDSALVSLVDSAPVLSDPAPVLTDSALTESAPALTDSALTESAQVLTDSAAKLTDSGPKLSDSGPTAHDPSRPSQRPTKPVLPPKPPQAPPQAPPRKPAAPPPIPVRREPPPKAAAPPMPPKERARLQEQAMQLELDNKWPELCDVLRKLEAAEPTAERKARYLYQLAIVHVDRLDQTDRALELLDEALDKNPSLVEAFDQVVAIHEGRADWKKIERAYRKMLHRHAGTEDTSLKHRLWFKLGEIYRDLFDNPGAAVEAFRMALRNATREEAIADHLTIAELCAHIGQVDDAIAAYQAVLRVDPGQVDAYRAIYRLSVDRGAYDPAWCAAAALAFLREADEEQVTYFQDYRPDGRIQVKSRFDSELWARHVFHEDQSLLVGKIFEMLARAAMKAKVEALRQRKELLALDPFLRQDPTTSSVPFVRTMGWASRVIGVTCPALFVRSDVPGGIVAVPTEPPASVVGQTLLGGLSQEELAFIAGKHLAMYRGEHYIKQLFPSAEELRVIFHAAVKMVMPDANTPRDVDTRAEATAKALRSFMGPREQDGLRVVVRKFISEREEADIGRYFRAVEFTATRAGFILCGDLGVAKKIIAAEPTLPDDPLPSDKLKDLLAYSVSESYLAVRQTLGIAIGQE</sequence>
<dbReference type="Proteomes" id="UP001221411">
    <property type="component" value="Unassembled WGS sequence"/>
</dbReference>
<evidence type="ECO:0000256" key="4">
    <source>
        <dbReference type="ARBA" id="ARBA00022840"/>
    </source>
</evidence>
<feature type="region of interest" description="Disordered" evidence="6">
    <location>
        <begin position="515"/>
        <end position="590"/>
    </location>
</feature>
<feature type="binding site" evidence="5">
    <location>
        <position position="46"/>
    </location>
    <ligand>
        <name>ATP</name>
        <dbReference type="ChEBI" id="CHEBI:30616"/>
    </ligand>
</feature>
<dbReference type="Gene3D" id="1.10.510.10">
    <property type="entry name" value="Transferase(Phosphotransferase) domain 1"/>
    <property type="match status" value="1"/>
</dbReference>
<feature type="domain" description="Protein kinase" evidence="7">
    <location>
        <begin position="17"/>
        <end position="301"/>
    </location>
</feature>
<dbReference type="SUPFAM" id="SSF56112">
    <property type="entry name" value="Protein kinase-like (PK-like)"/>
    <property type="match status" value="1"/>
</dbReference>
<dbReference type="Gene3D" id="3.30.200.20">
    <property type="entry name" value="Phosphorylase Kinase, domain 1"/>
    <property type="match status" value="1"/>
</dbReference>
<keyword evidence="3 8" id="KW-0418">Kinase</keyword>
<dbReference type="CDD" id="cd14014">
    <property type="entry name" value="STKc_PknB_like"/>
    <property type="match status" value="1"/>
</dbReference>
<feature type="compositionally biased region" description="Low complexity" evidence="6">
    <location>
        <begin position="367"/>
        <end position="378"/>
    </location>
</feature>
<dbReference type="InterPro" id="IPR011009">
    <property type="entry name" value="Kinase-like_dom_sf"/>
</dbReference>
<dbReference type="InterPro" id="IPR017441">
    <property type="entry name" value="Protein_kinase_ATP_BS"/>
</dbReference>
<proteinExistence type="predicted"/>
<evidence type="ECO:0000259" key="7">
    <source>
        <dbReference type="PROSITE" id="PS50011"/>
    </source>
</evidence>
<dbReference type="PROSITE" id="PS00108">
    <property type="entry name" value="PROTEIN_KINASE_ST"/>
    <property type="match status" value="1"/>
</dbReference>
<evidence type="ECO:0000256" key="3">
    <source>
        <dbReference type="ARBA" id="ARBA00022777"/>
    </source>
</evidence>
<dbReference type="InterPro" id="IPR011990">
    <property type="entry name" value="TPR-like_helical_dom_sf"/>
</dbReference>
<keyword evidence="2 5" id="KW-0547">Nucleotide-binding</keyword>
<comment type="caution">
    <text evidence="8">The sequence shown here is derived from an EMBL/GenBank/DDBJ whole genome shotgun (WGS) entry which is preliminary data.</text>
</comment>